<evidence type="ECO:0000313" key="7">
    <source>
        <dbReference type="Proteomes" id="UP000280346"/>
    </source>
</evidence>
<dbReference type="PANTHER" id="PTHR44688">
    <property type="entry name" value="DNA-BINDING TRANSCRIPTIONAL ACTIVATOR DEVR_DOSR"/>
    <property type="match status" value="1"/>
</dbReference>
<comment type="caution">
    <text evidence="6">The sequence shown here is derived from an EMBL/GenBank/DDBJ whole genome shotgun (WGS) entry which is preliminary data.</text>
</comment>
<dbReference type="OrthoDB" id="9782655at2"/>
<dbReference type="SMART" id="SM00091">
    <property type="entry name" value="PAS"/>
    <property type="match status" value="1"/>
</dbReference>
<evidence type="ECO:0000259" key="4">
    <source>
        <dbReference type="PROSITE" id="PS50043"/>
    </source>
</evidence>
<dbReference type="InterPro" id="IPR035965">
    <property type="entry name" value="PAS-like_dom_sf"/>
</dbReference>
<keyword evidence="1" id="KW-0805">Transcription regulation</keyword>
<dbReference type="InterPro" id="IPR000014">
    <property type="entry name" value="PAS"/>
</dbReference>
<dbReference type="EMBL" id="RZIJ01000007">
    <property type="protein sequence ID" value="RUQ72208.1"/>
    <property type="molecule type" value="Genomic_DNA"/>
</dbReference>
<dbReference type="Pfam" id="PF13426">
    <property type="entry name" value="PAS_9"/>
    <property type="match status" value="1"/>
</dbReference>
<reference evidence="6 7" key="1">
    <citation type="submission" date="2018-12" db="EMBL/GenBank/DDBJ databases">
        <authorList>
            <person name="Yang Y."/>
        </authorList>
    </citation>
    <scope>NUCLEOTIDE SEQUENCE [LARGE SCALE GENOMIC DNA]</scope>
    <source>
        <strain evidence="6 7">GSF71</strain>
    </source>
</reference>
<dbReference type="AlphaFoldDB" id="A0A433JAB4"/>
<accession>A0A433JAB4</accession>
<evidence type="ECO:0000256" key="3">
    <source>
        <dbReference type="ARBA" id="ARBA00023163"/>
    </source>
</evidence>
<name>A0A433JAB4_9PROT</name>
<dbReference type="GO" id="GO:0006355">
    <property type="term" value="P:regulation of DNA-templated transcription"/>
    <property type="evidence" value="ECO:0007669"/>
    <property type="project" value="InterPro"/>
</dbReference>
<dbReference type="PRINTS" id="PR00038">
    <property type="entry name" value="HTHLUXR"/>
</dbReference>
<dbReference type="InterPro" id="IPR016032">
    <property type="entry name" value="Sig_transdc_resp-reg_C-effctor"/>
</dbReference>
<evidence type="ECO:0000256" key="1">
    <source>
        <dbReference type="ARBA" id="ARBA00023015"/>
    </source>
</evidence>
<dbReference type="Pfam" id="PF00196">
    <property type="entry name" value="GerE"/>
    <property type="match status" value="1"/>
</dbReference>
<keyword evidence="3" id="KW-0804">Transcription</keyword>
<gene>
    <name evidence="6" type="ORF">EJ913_10790</name>
</gene>
<dbReference type="NCBIfam" id="TIGR00229">
    <property type="entry name" value="sensory_box"/>
    <property type="match status" value="1"/>
</dbReference>
<dbReference type="Proteomes" id="UP000280346">
    <property type="component" value="Unassembled WGS sequence"/>
</dbReference>
<dbReference type="SUPFAM" id="SSF46894">
    <property type="entry name" value="C-terminal effector domain of the bipartite response regulators"/>
    <property type="match status" value="1"/>
</dbReference>
<dbReference type="GO" id="GO:0003677">
    <property type="term" value="F:DNA binding"/>
    <property type="evidence" value="ECO:0007669"/>
    <property type="project" value="UniProtKB-KW"/>
</dbReference>
<sequence>MMQMGFLESPTAQLVLARRRIMECNKAVERMFGYSRAELVGQSVRKLYPSTADYDAIGERCEKALQTQKYYEDERFMQKRNANIFWVRACGVTLSPETPFDLMIWSFVIIAENVVKSVSLTAREQEIARYIVNGHTSKEIANILNISHRTVEAHRAQVMKKVGAKNAADLVSQIILIE</sequence>
<dbReference type="InterPro" id="IPR000792">
    <property type="entry name" value="Tscrpt_reg_LuxR_C"/>
</dbReference>
<feature type="domain" description="HTH luxR-type" evidence="4">
    <location>
        <begin position="113"/>
        <end position="178"/>
    </location>
</feature>
<organism evidence="6 7">
    <name type="scientific">Azospirillum doebereinerae</name>
    <dbReference type="NCBI Taxonomy" id="92933"/>
    <lineage>
        <taxon>Bacteria</taxon>
        <taxon>Pseudomonadati</taxon>
        <taxon>Pseudomonadota</taxon>
        <taxon>Alphaproteobacteria</taxon>
        <taxon>Rhodospirillales</taxon>
        <taxon>Azospirillaceae</taxon>
        <taxon>Azospirillum</taxon>
    </lineage>
</organism>
<keyword evidence="2" id="KW-0238">DNA-binding</keyword>
<dbReference type="SMART" id="SM00421">
    <property type="entry name" value="HTH_LUXR"/>
    <property type="match status" value="1"/>
</dbReference>
<dbReference type="PROSITE" id="PS50112">
    <property type="entry name" value="PAS"/>
    <property type="match status" value="1"/>
</dbReference>
<dbReference type="CDD" id="cd06170">
    <property type="entry name" value="LuxR_C_like"/>
    <property type="match status" value="1"/>
</dbReference>
<dbReference type="SUPFAM" id="SSF55785">
    <property type="entry name" value="PYP-like sensor domain (PAS domain)"/>
    <property type="match status" value="1"/>
</dbReference>
<feature type="domain" description="PAS" evidence="5">
    <location>
        <begin position="20"/>
        <end position="68"/>
    </location>
</feature>
<dbReference type="Gene3D" id="1.10.10.10">
    <property type="entry name" value="Winged helix-like DNA-binding domain superfamily/Winged helix DNA-binding domain"/>
    <property type="match status" value="1"/>
</dbReference>
<dbReference type="Gene3D" id="3.30.450.20">
    <property type="entry name" value="PAS domain"/>
    <property type="match status" value="1"/>
</dbReference>
<dbReference type="InterPro" id="IPR036388">
    <property type="entry name" value="WH-like_DNA-bd_sf"/>
</dbReference>
<evidence type="ECO:0000259" key="5">
    <source>
        <dbReference type="PROSITE" id="PS50112"/>
    </source>
</evidence>
<proteinExistence type="predicted"/>
<evidence type="ECO:0000313" key="6">
    <source>
        <dbReference type="EMBL" id="RUQ72208.1"/>
    </source>
</evidence>
<protein>
    <submittedName>
        <fullName evidence="6">PAS domain-containing protein</fullName>
    </submittedName>
</protein>
<dbReference type="PANTHER" id="PTHR44688:SF16">
    <property type="entry name" value="DNA-BINDING TRANSCRIPTIONAL ACTIVATOR DEVR_DOSR"/>
    <property type="match status" value="1"/>
</dbReference>
<evidence type="ECO:0000256" key="2">
    <source>
        <dbReference type="ARBA" id="ARBA00023125"/>
    </source>
</evidence>
<dbReference type="PROSITE" id="PS50043">
    <property type="entry name" value="HTH_LUXR_2"/>
    <property type="match status" value="1"/>
</dbReference>
<dbReference type="CDD" id="cd00130">
    <property type="entry name" value="PAS"/>
    <property type="match status" value="1"/>
</dbReference>
<keyword evidence="7" id="KW-1185">Reference proteome</keyword>